<organism evidence="1 2">
    <name type="scientific">Brassica cretica</name>
    <name type="common">Mustard</name>
    <dbReference type="NCBI Taxonomy" id="69181"/>
    <lineage>
        <taxon>Eukaryota</taxon>
        <taxon>Viridiplantae</taxon>
        <taxon>Streptophyta</taxon>
        <taxon>Embryophyta</taxon>
        <taxon>Tracheophyta</taxon>
        <taxon>Spermatophyta</taxon>
        <taxon>Magnoliopsida</taxon>
        <taxon>eudicotyledons</taxon>
        <taxon>Gunneridae</taxon>
        <taxon>Pentapetalae</taxon>
        <taxon>rosids</taxon>
        <taxon>malvids</taxon>
        <taxon>Brassicales</taxon>
        <taxon>Brassicaceae</taxon>
        <taxon>Brassiceae</taxon>
        <taxon>Brassica</taxon>
    </lineage>
</organism>
<evidence type="ECO:0000313" key="1">
    <source>
        <dbReference type="EMBL" id="KAF3555950.1"/>
    </source>
</evidence>
<gene>
    <name evidence="1" type="ORF">F2Q69_00014685</name>
</gene>
<protein>
    <submittedName>
        <fullName evidence="1">Uncharacterized protein</fullName>
    </submittedName>
</protein>
<dbReference type="Proteomes" id="UP000712600">
    <property type="component" value="Unassembled WGS sequence"/>
</dbReference>
<dbReference type="AlphaFoldDB" id="A0A8S9R0T2"/>
<dbReference type="EMBL" id="QGKX02000996">
    <property type="protein sequence ID" value="KAF3555950.1"/>
    <property type="molecule type" value="Genomic_DNA"/>
</dbReference>
<accession>A0A8S9R0T2</accession>
<reference evidence="1" key="1">
    <citation type="submission" date="2019-12" db="EMBL/GenBank/DDBJ databases">
        <title>Genome sequencing and annotation of Brassica cretica.</title>
        <authorList>
            <person name="Studholme D.J."/>
            <person name="Sarris P."/>
        </authorList>
    </citation>
    <scope>NUCLEOTIDE SEQUENCE</scope>
    <source>
        <strain evidence="1">PFS-109/04</strain>
        <tissue evidence="1">Leaf</tissue>
    </source>
</reference>
<sequence>MSSLLLLFGRRLLFEHVACSGVGFLTSVLRWRGVCRRRRLSYFWSLNEILFCVDVDQFLISVVRWSLVVFVLGDGSRAMARMSYGARFCSGSCGCGLWLYPLVSGGFRISSMTFGHSRIWYTIASHHGFLQSYPRV</sequence>
<comment type="caution">
    <text evidence="1">The sequence shown here is derived from an EMBL/GenBank/DDBJ whole genome shotgun (WGS) entry which is preliminary data.</text>
</comment>
<proteinExistence type="predicted"/>
<evidence type="ECO:0000313" key="2">
    <source>
        <dbReference type="Proteomes" id="UP000712600"/>
    </source>
</evidence>
<name>A0A8S9R0T2_BRACR</name>